<evidence type="ECO:0000313" key="3">
    <source>
        <dbReference type="Proteomes" id="UP000641137"/>
    </source>
</evidence>
<reference evidence="2" key="1">
    <citation type="journal article" date="2014" name="Int. J. Syst. Evol. Microbiol.">
        <title>Complete genome sequence of Corynebacterium casei LMG S-19264T (=DSM 44701T), isolated from a smear-ripened cheese.</title>
        <authorList>
            <consortium name="US DOE Joint Genome Institute (JGI-PGF)"/>
            <person name="Walter F."/>
            <person name="Albersmeier A."/>
            <person name="Kalinowski J."/>
            <person name="Ruckert C."/>
        </authorList>
    </citation>
    <scope>NUCLEOTIDE SEQUENCE</scope>
    <source>
        <strain evidence="2">KCTC 42097</strain>
    </source>
</reference>
<feature type="compositionally biased region" description="Basic and acidic residues" evidence="1">
    <location>
        <begin position="239"/>
        <end position="249"/>
    </location>
</feature>
<accession>A0A8J3DK31</accession>
<reference evidence="2" key="2">
    <citation type="submission" date="2020-09" db="EMBL/GenBank/DDBJ databases">
        <authorList>
            <person name="Sun Q."/>
            <person name="Kim S."/>
        </authorList>
    </citation>
    <scope>NUCLEOTIDE SEQUENCE</scope>
    <source>
        <strain evidence="2">KCTC 42097</strain>
    </source>
</reference>
<evidence type="ECO:0000256" key="1">
    <source>
        <dbReference type="SAM" id="MobiDB-lite"/>
    </source>
</evidence>
<gene>
    <name evidence="2" type="ORF">GCM10010136_24800</name>
</gene>
<dbReference type="EMBL" id="BMZO01000008">
    <property type="protein sequence ID" value="GHC75234.1"/>
    <property type="molecule type" value="Genomic_DNA"/>
</dbReference>
<organism evidence="2 3">
    <name type="scientific">Limoniibacter endophyticus</name>
    <dbReference type="NCBI Taxonomy" id="1565040"/>
    <lineage>
        <taxon>Bacteria</taxon>
        <taxon>Pseudomonadati</taxon>
        <taxon>Pseudomonadota</taxon>
        <taxon>Alphaproteobacteria</taxon>
        <taxon>Hyphomicrobiales</taxon>
        <taxon>Bartonellaceae</taxon>
        <taxon>Limoniibacter</taxon>
    </lineage>
</organism>
<name>A0A8J3DK31_9HYPH</name>
<dbReference type="Proteomes" id="UP000641137">
    <property type="component" value="Unassembled WGS sequence"/>
</dbReference>
<evidence type="ECO:0000313" key="2">
    <source>
        <dbReference type="EMBL" id="GHC75234.1"/>
    </source>
</evidence>
<keyword evidence="3" id="KW-1185">Reference proteome</keyword>
<sequence>MAKPDLEQDDDTASFEAIERAVSVPIFRDDIQTLGARLASVDLTNWMTSEGKSVRILMSGHGLSDYVAKAGSEKWYHIDETFGWYYMRILIGDQLVTGSAAGIIIKSGIGSPLSLTFEFYLAEHTGEQRPIPHRRRNRLCIATISDDDRFATSIVQFAMAVGPAPALDLAAFTLDETSPTETRWTIPASRLVTLSHEQDGIVILTRLLTTDTAEIEDEATADYAEQVEADEDLQEEADEPKHLSATEKKPMKRGRAPAPDDDTTTLAKDEDAKPQPKTTISNGAENKDRLKPKNATAIFNGRNFQGKAVVRVKWDEPLQTLGKNDDGLAIIADVIDELSDNQAPCLKMVNRADNVMVDGVTIKGGISKIRLQISETTADGKVTLGLSEVLVPMSKGGK</sequence>
<proteinExistence type="predicted"/>
<comment type="caution">
    <text evidence="2">The sequence shown here is derived from an EMBL/GenBank/DDBJ whole genome shotgun (WGS) entry which is preliminary data.</text>
</comment>
<protein>
    <submittedName>
        <fullName evidence="2">Uncharacterized protein</fullName>
    </submittedName>
</protein>
<feature type="region of interest" description="Disordered" evidence="1">
    <location>
        <begin position="231"/>
        <end position="292"/>
    </location>
</feature>
<dbReference type="RefSeq" id="WP_189490625.1">
    <property type="nucleotide sequence ID" value="NZ_BMZO01000008.1"/>
</dbReference>
<dbReference type="AlphaFoldDB" id="A0A8J3DK31"/>